<feature type="domain" description="N-acetyltransferase" evidence="1">
    <location>
        <begin position="14"/>
        <end position="185"/>
    </location>
</feature>
<keyword evidence="4" id="KW-1185">Reference proteome</keyword>
<protein>
    <submittedName>
        <fullName evidence="2 3">Acyl-CoA N-acyltransferase</fullName>
    </submittedName>
</protein>
<dbReference type="InterPro" id="IPR016181">
    <property type="entry name" value="Acyl_CoA_acyltransferase"/>
</dbReference>
<evidence type="ECO:0000313" key="5">
    <source>
        <dbReference type="Proteomes" id="UP000254040"/>
    </source>
</evidence>
<dbReference type="InterPro" id="IPR000182">
    <property type="entry name" value="GNAT_dom"/>
</dbReference>
<dbReference type="Proteomes" id="UP000254040">
    <property type="component" value="Unassembled WGS sequence"/>
</dbReference>
<sequence>MLLFSTAKPRVTFKTLNQVNPDSFGPCLELVTKWFTQEWGYIHDKVGGTYKELEQAIEDRMQYLTENADRIHLAFYDELVVGAFRIENKEFVNELLEDQANNGWQDKLKTNEIWFIYVDPMSRGLGVGRQIVQEIKCLSGQENASIVLLETLKPNLNRLYTSEGAEHICDNALDSNPTEVLRIKL</sequence>
<dbReference type="Gene3D" id="3.40.630.30">
    <property type="match status" value="1"/>
</dbReference>
<dbReference type="Proteomes" id="UP000054985">
    <property type="component" value="Unassembled WGS sequence"/>
</dbReference>
<evidence type="ECO:0000259" key="1">
    <source>
        <dbReference type="PROSITE" id="PS51186"/>
    </source>
</evidence>
<proteinExistence type="predicted"/>
<reference evidence="2 4" key="1">
    <citation type="submission" date="2015-11" db="EMBL/GenBank/DDBJ databases">
        <title>Genomic analysis of 38 Legionella species identifies large and diverse effector repertoires.</title>
        <authorList>
            <person name="Burstein D."/>
            <person name="Amaro F."/>
            <person name="Zusman T."/>
            <person name="Lifshitz Z."/>
            <person name="Cohen O."/>
            <person name="Gilbert J.A."/>
            <person name="Pupko T."/>
            <person name="Shuman H.A."/>
            <person name="Segal G."/>
        </authorList>
    </citation>
    <scope>NUCLEOTIDE SEQUENCE [LARGE SCALE GENOMIC DNA]</scope>
    <source>
        <strain evidence="2 4">ATCC 43877</strain>
    </source>
</reference>
<name>A0A378JYB9_9GAMM</name>
<dbReference type="PROSITE" id="PS51186">
    <property type="entry name" value="GNAT"/>
    <property type="match status" value="1"/>
</dbReference>
<dbReference type="OrthoDB" id="5867071at2"/>
<reference evidence="3 5" key="2">
    <citation type="submission" date="2018-06" db="EMBL/GenBank/DDBJ databases">
        <authorList>
            <consortium name="Pathogen Informatics"/>
            <person name="Doyle S."/>
        </authorList>
    </citation>
    <scope>NUCLEOTIDE SEQUENCE [LARGE SCALE GENOMIC DNA]</scope>
    <source>
        <strain evidence="3 5">NCTC12239</strain>
    </source>
</reference>
<organism evidence="3 5">
    <name type="scientific">Legionella moravica</name>
    <dbReference type="NCBI Taxonomy" id="39962"/>
    <lineage>
        <taxon>Bacteria</taxon>
        <taxon>Pseudomonadati</taxon>
        <taxon>Pseudomonadota</taxon>
        <taxon>Gammaproteobacteria</taxon>
        <taxon>Legionellales</taxon>
        <taxon>Legionellaceae</taxon>
        <taxon>Legionella</taxon>
    </lineage>
</organism>
<dbReference type="SUPFAM" id="SSF55729">
    <property type="entry name" value="Acyl-CoA N-acyltransferases (Nat)"/>
    <property type="match status" value="1"/>
</dbReference>
<dbReference type="GO" id="GO:0016747">
    <property type="term" value="F:acyltransferase activity, transferring groups other than amino-acyl groups"/>
    <property type="evidence" value="ECO:0007669"/>
    <property type="project" value="InterPro"/>
</dbReference>
<evidence type="ECO:0000313" key="4">
    <source>
        <dbReference type="Proteomes" id="UP000054985"/>
    </source>
</evidence>
<evidence type="ECO:0000313" key="2">
    <source>
        <dbReference type="EMBL" id="KTD32108.1"/>
    </source>
</evidence>
<dbReference type="AlphaFoldDB" id="A0A378JYB9"/>
<dbReference type="RefSeq" id="WP_051190653.1">
    <property type="nucleotide sequence ID" value="NZ_CAAAJG010000029.1"/>
</dbReference>
<accession>A0A378JYB9</accession>
<dbReference type="EMBL" id="LNYN01000030">
    <property type="protein sequence ID" value="KTD32108.1"/>
    <property type="molecule type" value="Genomic_DNA"/>
</dbReference>
<keyword evidence="3" id="KW-0808">Transferase</keyword>
<evidence type="ECO:0000313" key="3">
    <source>
        <dbReference type="EMBL" id="STX63030.1"/>
    </source>
</evidence>
<dbReference type="Pfam" id="PF00583">
    <property type="entry name" value="Acetyltransf_1"/>
    <property type="match status" value="1"/>
</dbReference>
<dbReference type="EMBL" id="UGOG01000001">
    <property type="protein sequence ID" value="STX63030.1"/>
    <property type="molecule type" value="Genomic_DNA"/>
</dbReference>
<gene>
    <name evidence="2" type="ORF">Lmor_2448</name>
    <name evidence="3" type="ORF">NCTC12239_01971</name>
</gene>
<dbReference type="CDD" id="cd04301">
    <property type="entry name" value="NAT_SF"/>
    <property type="match status" value="1"/>
</dbReference>
<keyword evidence="3" id="KW-0012">Acyltransferase</keyword>